<keyword evidence="2" id="KW-1185">Reference proteome</keyword>
<protein>
    <submittedName>
        <fullName evidence="1">Uncharacterized protein</fullName>
    </submittedName>
</protein>
<dbReference type="EMBL" id="DUZY01000001">
    <property type="protein sequence ID" value="DAD18810.1"/>
    <property type="molecule type" value="Genomic_DNA"/>
</dbReference>
<comment type="caution">
    <text evidence="1">The sequence shown here is derived from an EMBL/GenBank/DDBJ whole genome shotgun (WGS) entry which is preliminary data.</text>
</comment>
<organism evidence="1 2">
    <name type="scientific">Nelumbo nucifera</name>
    <name type="common">Sacred lotus</name>
    <dbReference type="NCBI Taxonomy" id="4432"/>
    <lineage>
        <taxon>Eukaryota</taxon>
        <taxon>Viridiplantae</taxon>
        <taxon>Streptophyta</taxon>
        <taxon>Embryophyta</taxon>
        <taxon>Tracheophyta</taxon>
        <taxon>Spermatophyta</taxon>
        <taxon>Magnoliopsida</taxon>
        <taxon>Proteales</taxon>
        <taxon>Nelumbonaceae</taxon>
        <taxon>Nelumbo</taxon>
    </lineage>
</organism>
<sequence>MTNVKGRRIKIRPCLSVIVVLFFFLSLFRSPFMLQILQVPVIRR</sequence>
<dbReference type="Proteomes" id="UP000607653">
    <property type="component" value="Unassembled WGS sequence"/>
</dbReference>
<reference evidence="1 2" key="1">
    <citation type="journal article" date="2020" name="Mol. Biol. Evol.">
        <title>Distinct Expression and Methylation Patterns for Genes with Different Fates following a Single Whole-Genome Duplication in Flowering Plants.</title>
        <authorList>
            <person name="Shi T."/>
            <person name="Rahmani R.S."/>
            <person name="Gugger P.F."/>
            <person name="Wang M."/>
            <person name="Li H."/>
            <person name="Zhang Y."/>
            <person name="Li Z."/>
            <person name="Wang Q."/>
            <person name="Van de Peer Y."/>
            <person name="Marchal K."/>
            <person name="Chen J."/>
        </authorList>
    </citation>
    <scope>NUCLEOTIDE SEQUENCE [LARGE SCALE GENOMIC DNA]</scope>
    <source>
        <tissue evidence="1">Leaf</tissue>
    </source>
</reference>
<name>A0A822XEQ7_NELNU</name>
<dbReference type="AlphaFoldDB" id="A0A822XEQ7"/>
<accession>A0A822XEQ7</accession>
<evidence type="ECO:0000313" key="2">
    <source>
        <dbReference type="Proteomes" id="UP000607653"/>
    </source>
</evidence>
<evidence type="ECO:0000313" key="1">
    <source>
        <dbReference type="EMBL" id="DAD18810.1"/>
    </source>
</evidence>
<proteinExistence type="predicted"/>
<gene>
    <name evidence="1" type="ORF">HUJ06_020273</name>
</gene>